<dbReference type="AlphaFoldDB" id="A0A3N6P5L6"/>
<organism evidence="1 2">
    <name type="scientific">Okeania hirsuta</name>
    <dbReference type="NCBI Taxonomy" id="1458930"/>
    <lineage>
        <taxon>Bacteria</taxon>
        <taxon>Bacillati</taxon>
        <taxon>Cyanobacteriota</taxon>
        <taxon>Cyanophyceae</taxon>
        <taxon>Oscillatoriophycideae</taxon>
        <taxon>Oscillatoriales</taxon>
        <taxon>Microcoleaceae</taxon>
        <taxon>Okeania</taxon>
    </lineage>
</organism>
<dbReference type="Proteomes" id="UP000269154">
    <property type="component" value="Unassembled WGS sequence"/>
</dbReference>
<evidence type="ECO:0000313" key="2">
    <source>
        <dbReference type="Proteomes" id="UP000269154"/>
    </source>
</evidence>
<reference evidence="1 2" key="1">
    <citation type="journal article" date="2018" name="ACS Chem. Biol.">
        <title>Ketoreductase domain dysfunction expands chemodiversity: malyngamide biosynthesis in the cyanobacterium Okeania hirsuta.</title>
        <authorList>
            <person name="Moss N.A."/>
            <person name="Leao T."/>
            <person name="Rankin M."/>
            <person name="McCullough T.M."/>
            <person name="Qu P."/>
            <person name="Korobeynikov A."/>
            <person name="Smith J.L."/>
            <person name="Gerwick L."/>
            <person name="Gerwick W.H."/>
        </authorList>
    </citation>
    <scope>NUCLEOTIDE SEQUENCE [LARGE SCALE GENOMIC DNA]</scope>
    <source>
        <strain evidence="1 2">PAB10Feb10-1</strain>
    </source>
</reference>
<accession>A0A3N6P5L6</accession>
<sequence length="71" mass="7874">MTRAGIRQISYYCQQRNNNRACNFLRQVNQAGGLSNLARLCSQGDGGACNALRVINCYAAENFTRGRRKCG</sequence>
<evidence type="ECO:0000313" key="1">
    <source>
        <dbReference type="EMBL" id="RQH29642.1"/>
    </source>
</evidence>
<protein>
    <submittedName>
        <fullName evidence="1">Uncharacterized protein</fullName>
    </submittedName>
</protein>
<gene>
    <name evidence="1" type="ORF">D5R40_24575</name>
</gene>
<keyword evidence="2" id="KW-1185">Reference proteome</keyword>
<proteinExistence type="predicted"/>
<comment type="caution">
    <text evidence="1">The sequence shown here is derived from an EMBL/GenBank/DDBJ whole genome shotgun (WGS) entry which is preliminary data.</text>
</comment>
<name>A0A3N6P5L6_9CYAN</name>
<dbReference type="EMBL" id="RCBY01000189">
    <property type="protein sequence ID" value="RQH29642.1"/>
    <property type="molecule type" value="Genomic_DNA"/>
</dbReference>
<dbReference type="RefSeq" id="WP_124155328.1">
    <property type="nucleotide sequence ID" value="NZ_CAWOLW010000100.1"/>
</dbReference>